<gene>
    <name evidence="1" type="ORF">MSG28_015595</name>
</gene>
<proteinExistence type="predicted"/>
<evidence type="ECO:0000313" key="2">
    <source>
        <dbReference type="Proteomes" id="UP001064048"/>
    </source>
</evidence>
<dbReference type="EMBL" id="CM046129">
    <property type="protein sequence ID" value="KAI8433574.1"/>
    <property type="molecule type" value="Genomic_DNA"/>
</dbReference>
<accession>A0ACC0KAV7</accession>
<keyword evidence="2" id="KW-1185">Reference proteome</keyword>
<sequence length="101" mass="11255">MPLINLIACAFLCVSYKMTRPGGSALYCQYEFQTPALRRGRVKCQPNHVGRQLIEGQVASAGTRGGRRRGRVLQELYPGAEQELFDNLQRLMPQACDVTAL</sequence>
<comment type="caution">
    <text evidence="1">The sequence shown here is derived from an EMBL/GenBank/DDBJ whole genome shotgun (WGS) entry which is preliminary data.</text>
</comment>
<organism evidence="1 2">
    <name type="scientific">Choristoneura fumiferana</name>
    <name type="common">Spruce budworm moth</name>
    <name type="synonym">Archips fumiferana</name>
    <dbReference type="NCBI Taxonomy" id="7141"/>
    <lineage>
        <taxon>Eukaryota</taxon>
        <taxon>Metazoa</taxon>
        <taxon>Ecdysozoa</taxon>
        <taxon>Arthropoda</taxon>
        <taxon>Hexapoda</taxon>
        <taxon>Insecta</taxon>
        <taxon>Pterygota</taxon>
        <taxon>Neoptera</taxon>
        <taxon>Endopterygota</taxon>
        <taxon>Lepidoptera</taxon>
        <taxon>Glossata</taxon>
        <taxon>Ditrysia</taxon>
        <taxon>Tortricoidea</taxon>
        <taxon>Tortricidae</taxon>
        <taxon>Tortricinae</taxon>
        <taxon>Choristoneura</taxon>
    </lineage>
</organism>
<evidence type="ECO:0000313" key="1">
    <source>
        <dbReference type="EMBL" id="KAI8433574.1"/>
    </source>
</evidence>
<name>A0ACC0KAV7_CHOFU</name>
<protein>
    <submittedName>
        <fullName evidence="1">Uncharacterized protein</fullName>
    </submittedName>
</protein>
<reference evidence="1 2" key="1">
    <citation type="journal article" date="2022" name="Genome Biol. Evol.">
        <title>The Spruce Budworm Genome: Reconstructing the Evolutionary History of Antifreeze Proteins.</title>
        <authorList>
            <person name="Beliveau C."/>
            <person name="Gagne P."/>
            <person name="Picq S."/>
            <person name="Vernygora O."/>
            <person name="Keeling C.I."/>
            <person name="Pinkney K."/>
            <person name="Doucet D."/>
            <person name="Wen F."/>
            <person name="Johnston J.S."/>
            <person name="Maaroufi H."/>
            <person name="Boyle B."/>
            <person name="Laroche J."/>
            <person name="Dewar K."/>
            <person name="Juretic N."/>
            <person name="Blackburn G."/>
            <person name="Nisole A."/>
            <person name="Brunet B."/>
            <person name="Brandao M."/>
            <person name="Lumley L."/>
            <person name="Duan J."/>
            <person name="Quan G."/>
            <person name="Lucarotti C.J."/>
            <person name="Roe A.D."/>
            <person name="Sperling F.A.H."/>
            <person name="Levesque R.C."/>
            <person name="Cusson M."/>
        </authorList>
    </citation>
    <scope>NUCLEOTIDE SEQUENCE [LARGE SCALE GENOMIC DNA]</scope>
    <source>
        <strain evidence="1">Glfc:IPQL:Cfum</strain>
    </source>
</reference>
<dbReference type="Proteomes" id="UP001064048">
    <property type="component" value="Chromosome 29"/>
</dbReference>